<evidence type="ECO:0000313" key="2">
    <source>
        <dbReference type="Proteomes" id="UP000290289"/>
    </source>
</evidence>
<accession>A0A498J3Y0</accession>
<name>A0A498J3Y0_MALDO</name>
<gene>
    <name evidence="1" type="ORF">DVH24_000152</name>
</gene>
<sequence>MKANERDLKTLSFNDKNKIKGKYRELFVKVPFVKRKTNENCLKTLSFNNKDKIKVKMNSTKIDFLV</sequence>
<dbReference type="EMBL" id="RDQH01000335">
    <property type="protein sequence ID" value="RXH88553.1"/>
    <property type="molecule type" value="Genomic_DNA"/>
</dbReference>
<dbReference type="AlphaFoldDB" id="A0A498J3Y0"/>
<organism evidence="1 2">
    <name type="scientific">Malus domestica</name>
    <name type="common">Apple</name>
    <name type="synonym">Pyrus malus</name>
    <dbReference type="NCBI Taxonomy" id="3750"/>
    <lineage>
        <taxon>Eukaryota</taxon>
        <taxon>Viridiplantae</taxon>
        <taxon>Streptophyta</taxon>
        <taxon>Embryophyta</taxon>
        <taxon>Tracheophyta</taxon>
        <taxon>Spermatophyta</taxon>
        <taxon>Magnoliopsida</taxon>
        <taxon>eudicotyledons</taxon>
        <taxon>Gunneridae</taxon>
        <taxon>Pentapetalae</taxon>
        <taxon>rosids</taxon>
        <taxon>fabids</taxon>
        <taxon>Rosales</taxon>
        <taxon>Rosaceae</taxon>
        <taxon>Amygdaloideae</taxon>
        <taxon>Maleae</taxon>
        <taxon>Malus</taxon>
    </lineage>
</organism>
<comment type="caution">
    <text evidence="1">The sequence shown here is derived from an EMBL/GenBank/DDBJ whole genome shotgun (WGS) entry which is preliminary data.</text>
</comment>
<dbReference type="Proteomes" id="UP000290289">
    <property type="component" value="Chromosome 9"/>
</dbReference>
<protein>
    <submittedName>
        <fullName evidence="1">Uncharacterized protein</fullName>
    </submittedName>
</protein>
<evidence type="ECO:0000313" key="1">
    <source>
        <dbReference type="EMBL" id="RXH88553.1"/>
    </source>
</evidence>
<reference evidence="1 2" key="1">
    <citation type="submission" date="2018-10" db="EMBL/GenBank/DDBJ databases">
        <title>A high-quality apple genome assembly.</title>
        <authorList>
            <person name="Hu J."/>
        </authorList>
    </citation>
    <scope>NUCLEOTIDE SEQUENCE [LARGE SCALE GENOMIC DNA]</scope>
    <source>
        <strain evidence="2">cv. HFTH1</strain>
        <tissue evidence="1">Young leaf</tissue>
    </source>
</reference>
<keyword evidence="2" id="KW-1185">Reference proteome</keyword>
<proteinExistence type="predicted"/>